<feature type="region of interest" description="Disordered" evidence="1">
    <location>
        <begin position="1"/>
        <end position="21"/>
    </location>
</feature>
<dbReference type="Pfam" id="PF00092">
    <property type="entry name" value="VWA"/>
    <property type="match status" value="1"/>
</dbReference>
<feature type="domain" description="VWFA" evidence="2">
    <location>
        <begin position="409"/>
        <end position="597"/>
    </location>
</feature>
<evidence type="ECO:0000256" key="1">
    <source>
        <dbReference type="SAM" id="MobiDB-lite"/>
    </source>
</evidence>
<name>A0ABS9DY65_9PROT</name>
<dbReference type="Gene3D" id="3.40.50.410">
    <property type="entry name" value="von Willebrand factor, type A domain"/>
    <property type="match status" value="1"/>
</dbReference>
<proteinExistence type="predicted"/>
<dbReference type="PANTHER" id="PTHR41248:SF1">
    <property type="entry name" value="NORD PROTEIN"/>
    <property type="match status" value="1"/>
</dbReference>
<protein>
    <submittedName>
        <fullName evidence="3">VWA domain-containing protein</fullName>
    </submittedName>
</protein>
<dbReference type="InterPro" id="IPR002035">
    <property type="entry name" value="VWF_A"/>
</dbReference>
<accession>A0ABS9DY65</accession>
<dbReference type="SMART" id="SM00327">
    <property type="entry name" value="VWA"/>
    <property type="match status" value="1"/>
</dbReference>
<dbReference type="PROSITE" id="PS50234">
    <property type="entry name" value="VWFA"/>
    <property type="match status" value="1"/>
</dbReference>
<dbReference type="InterPro" id="IPR036465">
    <property type="entry name" value="vWFA_dom_sf"/>
</dbReference>
<feature type="region of interest" description="Disordered" evidence="1">
    <location>
        <begin position="260"/>
        <end position="294"/>
    </location>
</feature>
<evidence type="ECO:0000313" key="3">
    <source>
        <dbReference type="EMBL" id="MCF3947687.1"/>
    </source>
</evidence>
<dbReference type="SUPFAM" id="SSF53300">
    <property type="entry name" value="vWA-like"/>
    <property type="match status" value="1"/>
</dbReference>
<dbReference type="InterPro" id="IPR051928">
    <property type="entry name" value="NorD/CobT"/>
</dbReference>
<dbReference type="PANTHER" id="PTHR41248">
    <property type="entry name" value="NORD PROTEIN"/>
    <property type="match status" value="1"/>
</dbReference>
<dbReference type="EMBL" id="JAKGBZ010000028">
    <property type="protein sequence ID" value="MCF3947687.1"/>
    <property type="molecule type" value="Genomic_DNA"/>
</dbReference>
<evidence type="ECO:0000259" key="2">
    <source>
        <dbReference type="PROSITE" id="PS50234"/>
    </source>
</evidence>
<evidence type="ECO:0000313" key="4">
    <source>
        <dbReference type="Proteomes" id="UP001521209"/>
    </source>
</evidence>
<dbReference type="Proteomes" id="UP001521209">
    <property type="component" value="Unassembled WGS sequence"/>
</dbReference>
<keyword evidence="4" id="KW-1185">Reference proteome</keyword>
<gene>
    <name evidence="3" type="ORF">L2A60_13470</name>
</gene>
<comment type="caution">
    <text evidence="3">The sequence shown here is derived from an EMBL/GenBank/DDBJ whole genome shotgun (WGS) entry which is preliminary data.</text>
</comment>
<reference evidence="3 4" key="1">
    <citation type="submission" date="2022-01" db="EMBL/GenBank/DDBJ databases">
        <authorList>
            <person name="Won M."/>
            <person name="Kim S.-J."/>
            <person name="Kwon S.-W."/>
        </authorList>
    </citation>
    <scope>NUCLEOTIDE SEQUENCE [LARGE SCALE GENOMIC DNA]</scope>
    <source>
        <strain evidence="3 4">KCTC 23505</strain>
    </source>
</reference>
<organism evidence="3 4">
    <name type="scientific">Acidiphilium iwatense</name>
    <dbReference type="NCBI Taxonomy" id="768198"/>
    <lineage>
        <taxon>Bacteria</taxon>
        <taxon>Pseudomonadati</taxon>
        <taxon>Pseudomonadota</taxon>
        <taxon>Alphaproteobacteria</taxon>
        <taxon>Acetobacterales</taxon>
        <taxon>Acidocellaceae</taxon>
        <taxon>Acidiphilium</taxon>
    </lineage>
</organism>
<sequence length="599" mass="66096">MHALRNTRLPEDGAAPAANPAHGGIGRWEVSSFARFGGGDRFDTLERQLAYFGTALWGLAPLLRVAAADPDGGQRRTSFSGPTILAPATFRGYSGAQGRHLYLAALAHVQAHLHHGGRRFPAGSLKPMQIALISLIEDARVEHLAMRGLPGLGHYWQPYHVAEPTASPTAASLMARLARALIAPDHADPDGWIAKARRLFFEAEPEWHDPANSRRIGGLLGNDLGQMRLQFDGLRHVVEPVYRDDNKGLWHFERTGDEAADDDALPLPARLEPDDGKPPQSGSPPDDADKVRLTPIDPEAGIPIARYPEWDHLIGAARLDWTTLVEYQPALGDAGPLALLLHRHHALLERMVGVIQPARISRSTRLRRQPDGEEFDLDAALTATIDQRTGLTPDPRIYTRFERRMRDLSVLLLLDGSRSTNDRSPVSGQRVLDLEIEAAALLARALERSGDLFAIRAFCSNKRDDVRYYRIKDFAEPHGALAEQRLAGLAGEYSTRIGAALRHAGAELALRQSYRKLLLVITDGEPSDIDIADRKYLVEDARHAAHALARDGIDVFCIGLDGEGENYLHRMFGARRVLHVDRIEKLPECAAALYVRLTT</sequence>